<feature type="compositionally biased region" description="Low complexity" evidence="1">
    <location>
        <begin position="12"/>
        <end position="38"/>
    </location>
</feature>
<name>A0A5C5TW76_9GAMM</name>
<evidence type="ECO:0000313" key="2">
    <source>
        <dbReference type="EMBL" id="TWT18481.1"/>
    </source>
</evidence>
<protein>
    <submittedName>
        <fullName evidence="2">Uncharacterized protein</fullName>
    </submittedName>
</protein>
<sequence length="81" mass="8796">MAFLLAPPSRPVPSSRSAASSRSIPASRQVSSSRPIPSSRRKPGSILTSAFIAKGNMDPGFRRDDGDWVRRFPALPWMAEA</sequence>
<comment type="caution">
    <text evidence="2">The sequence shown here is derived from an EMBL/GenBank/DDBJ whole genome shotgun (WGS) entry which is preliminary data.</text>
</comment>
<dbReference type="Proteomes" id="UP000319980">
    <property type="component" value="Unassembled WGS sequence"/>
</dbReference>
<proteinExistence type="predicted"/>
<evidence type="ECO:0000313" key="3">
    <source>
        <dbReference type="Proteomes" id="UP000319980"/>
    </source>
</evidence>
<evidence type="ECO:0000256" key="1">
    <source>
        <dbReference type="SAM" id="MobiDB-lite"/>
    </source>
</evidence>
<organism evidence="2 3">
    <name type="scientific">Luteimonas marina</name>
    <dbReference type="NCBI Taxonomy" id="488485"/>
    <lineage>
        <taxon>Bacteria</taxon>
        <taxon>Pseudomonadati</taxon>
        <taxon>Pseudomonadota</taxon>
        <taxon>Gammaproteobacteria</taxon>
        <taxon>Lysobacterales</taxon>
        <taxon>Lysobacteraceae</taxon>
        <taxon>Luteimonas</taxon>
    </lineage>
</organism>
<accession>A0A5C5TW76</accession>
<dbReference type="EMBL" id="VOHK01000006">
    <property type="protein sequence ID" value="TWT18481.1"/>
    <property type="molecule type" value="Genomic_DNA"/>
</dbReference>
<dbReference type="RefSeq" id="WP_146388587.1">
    <property type="nucleotide sequence ID" value="NZ_VOHK01000006.1"/>
</dbReference>
<keyword evidence="3" id="KW-1185">Reference proteome</keyword>
<gene>
    <name evidence="2" type="ORF">FQY83_13960</name>
</gene>
<reference evidence="2 3" key="1">
    <citation type="journal article" date="2008" name="Int. J. Syst. Evol. Microbiol.">
        <title>Luteimonas marina sp. nov., isolated from seawater.</title>
        <authorList>
            <person name="Baik K.S."/>
            <person name="Park S.C."/>
            <person name="Kim M.S."/>
            <person name="Kim E.M."/>
            <person name="Park C."/>
            <person name="Chun J."/>
            <person name="Seong C.N."/>
        </authorList>
    </citation>
    <scope>NUCLEOTIDE SEQUENCE [LARGE SCALE GENOMIC DNA]</scope>
    <source>
        <strain evidence="2 3">FR1330</strain>
    </source>
</reference>
<feature type="region of interest" description="Disordered" evidence="1">
    <location>
        <begin position="1"/>
        <end position="45"/>
    </location>
</feature>
<dbReference type="AlphaFoldDB" id="A0A5C5TW76"/>